<dbReference type="STRING" id="296587.C1DXY1"/>
<dbReference type="InParanoid" id="C1DXY1"/>
<proteinExistence type="predicted"/>
<dbReference type="GO" id="GO:0006357">
    <property type="term" value="P:regulation of transcription by RNA polymerase II"/>
    <property type="evidence" value="ECO:0007669"/>
    <property type="project" value="TreeGrafter"/>
</dbReference>
<dbReference type="GeneID" id="8240785"/>
<feature type="compositionally biased region" description="Low complexity" evidence="1">
    <location>
        <begin position="381"/>
        <end position="394"/>
    </location>
</feature>
<dbReference type="PANTHER" id="PTHR13526:SF8">
    <property type="entry name" value="TRANSCRIPTION FACTOR SPT20 HOMOLOG"/>
    <property type="match status" value="1"/>
</dbReference>
<name>C1DXY1_MICCC</name>
<feature type="region of interest" description="Disordered" evidence="1">
    <location>
        <begin position="446"/>
        <end position="482"/>
    </location>
</feature>
<dbReference type="eggNOG" id="ENOG502QPW5">
    <property type="taxonomic scope" value="Eukaryota"/>
</dbReference>
<feature type="region of interest" description="Disordered" evidence="1">
    <location>
        <begin position="500"/>
        <end position="595"/>
    </location>
</feature>
<accession>C1DXY1</accession>
<protein>
    <recommendedName>
        <fullName evidence="2">Spt20-like SEP domain-containing protein</fullName>
    </recommendedName>
</protein>
<gene>
    <name evidence="3" type="ORF">MICPUN_105157</name>
</gene>
<dbReference type="EMBL" id="CP001323">
    <property type="protein sequence ID" value="ACO61332.1"/>
    <property type="molecule type" value="Genomic_DNA"/>
</dbReference>
<dbReference type="PANTHER" id="PTHR13526">
    <property type="entry name" value="TRANSCRIPTION FACTOR SPT20 HOMOLOG"/>
    <property type="match status" value="1"/>
</dbReference>
<feature type="compositionally biased region" description="Pro residues" evidence="1">
    <location>
        <begin position="826"/>
        <end position="840"/>
    </location>
</feature>
<feature type="domain" description="Spt20-like SEP" evidence="2">
    <location>
        <begin position="57"/>
        <end position="295"/>
    </location>
</feature>
<feature type="region of interest" description="Disordered" evidence="1">
    <location>
        <begin position="1"/>
        <end position="22"/>
    </location>
</feature>
<feature type="compositionally biased region" description="Basic and acidic residues" evidence="1">
    <location>
        <begin position="447"/>
        <end position="457"/>
    </location>
</feature>
<dbReference type="InterPro" id="IPR046468">
    <property type="entry name" value="Spt20-like_SEP"/>
</dbReference>
<reference evidence="3 4" key="1">
    <citation type="journal article" date="2009" name="Science">
        <title>Green evolution and dynamic adaptations revealed by genomes of the marine picoeukaryotes Micromonas.</title>
        <authorList>
            <person name="Worden A.Z."/>
            <person name="Lee J.H."/>
            <person name="Mock T."/>
            <person name="Rouze P."/>
            <person name="Simmons M.P."/>
            <person name="Aerts A.L."/>
            <person name="Allen A.E."/>
            <person name="Cuvelier M.L."/>
            <person name="Derelle E."/>
            <person name="Everett M.V."/>
            <person name="Foulon E."/>
            <person name="Grimwood J."/>
            <person name="Gundlach H."/>
            <person name="Henrissat B."/>
            <person name="Napoli C."/>
            <person name="McDonald S.M."/>
            <person name="Parker M.S."/>
            <person name="Rombauts S."/>
            <person name="Salamov A."/>
            <person name="Von Dassow P."/>
            <person name="Badger J.H."/>
            <person name="Coutinho P.M."/>
            <person name="Demir E."/>
            <person name="Dubchak I."/>
            <person name="Gentemann C."/>
            <person name="Eikrem W."/>
            <person name="Gready J.E."/>
            <person name="John U."/>
            <person name="Lanier W."/>
            <person name="Lindquist E.A."/>
            <person name="Lucas S."/>
            <person name="Mayer K.F."/>
            <person name="Moreau H."/>
            <person name="Not F."/>
            <person name="Otillar R."/>
            <person name="Panaud O."/>
            <person name="Pangilinan J."/>
            <person name="Paulsen I."/>
            <person name="Piegu B."/>
            <person name="Poliakov A."/>
            <person name="Robbens S."/>
            <person name="Schmutz J."/>
            <person name="Toulza E."/>
            <person name="Wyss T."/>
            <person name="Zelensky A."/>
            <person name="Zhou K."/>
            <person name="Armbrust E.V."/>
            <person name="Bhattacharya D."/>
            <person name="Goodenough U.W."/>
            <person name="Van de Peer Y."/>
            <person name="Grigoriev I.V."/>
        </authorList>
    </citation>
    <scope>NUCLEOTIDE SEQUENCE [LARGE SCALE GENOMIC DNA]</scope>
    <source>
        <strain evidence="4">RCC299 / NOUM17</strain>
    </source>
</reference>
<feature type="region of interest" description="Disordered" evidence="1">
    <location>
        <begin position="209"/>
        <end position="253"/>
    </location>
</feature>
<dbReference type="GO" id="GO:0003712">
    <property type="term" value="F:transcription coregulator activity"/>
    <property type="evidence" value="ECO:0007669"/>
    <property type="project" value="InterPro"/>
</dbReference>
<evidence type="ECO:0000313" key="3">
    <source>
        <dbReference type="EMBL" id="ACO61332.1"/>
    </source>
</evidence>
<organism evidence="3 4">
    <name type="scientific">Micromonas commoda (strain RCC299 / NOUM17 / CCMP2709)</name>
    <name type="common">Picoplanktonic green alga</name>
    <dbReference type="NCBI Taxonomy" id="296587"/>
    <lineage>
        <taxon>Eukaryota</taxon>
        <taxon>Viridiplantae</taxon>
        <taxon>Chlorophyta</taxon>
        <taxon>Mamiellophyceae</taxon>
        <taxon>Mamiellales</taxon>
        <taxon>Mamiellaceae</taxon>
        <taxon>Micromonas</taxon>
    </lineage>
</organism>
<dbReference type="RefSeq" id="XP_002500074.1">
    <property type="nucleotide sequence ID" value="XM_002500028.1"/>
</dbReference>
<feature type="region of interest" description="Disordered" evidence="1">
    <location>
        <begin position="804"/>
        <end position="883"/>
    </location>
</feature>
<feature type="region of interest" description="Disordered" evidence="1">
    <location>
        <begin position="377"/>
        <end position="400"/>
    </location>
</feature>
<dbReference type="InterPro" id="IPR021950">
    <property type="entry name" value="Spt20"/>
</dbReference>
<dbReference type="Proteomes" id="UP000002009">
    <property type="component" value="Chromosome 2"/>
</dbReference>
<evidence type="ECO:0000256" key="1">
    <source>
        <dbReference type="SAM" id="MobiDB-lite"/>
    </source>
</evidence>
<feature type="compositionally biased region" description="Basic and acidic residues" evidence="1">
    <location>
        <begin position="1"/>
        <end position="10"/>
    </location>
</feature>
<keyword evidence="4" id="KW-1185">Reference proteome</keyword>
<dbReference type="KEGG" id="mis:MICPUN_105157"/>
<evidence type="ECO:0000259" key="2">
    <source>
        <dbReference type="Pfam" id="PF12090"/>
    </source>
</evidence>
<dbReference type="AlphaFoldDB" id="C1DXY1"/>
<dbReference type="GO" id="GO:0000124">
    <property type="term" value="C:SAGA complex"/>
    <property type="evidence" value="ECO:0007669"/>
    <property type="project" value="InterPro"/>
</dbReference>
<dbReference type="OrthoDB" id="1932706at2759"/>
<dbReference type="Pfam" id="PF12090">
    <property type="entry name" value="Spt20_SEP"/>
    <property type="match status" value="1"/>
</dbReference>
<feature type="compositionally biased region" description="Acidic residues" evidence="1">
    <location>
        <begin position="574"/>
        <end position="584"/>
    </location>
</feature>
<evidence type="ECO:0000313" key="4">
    <source>
        <dbReference type="Proteomes" id="UP000002009"/>
    </source>
</evidence>
<feature type="compositionally biased region" description="Basic and acidic residues" evidence="1">
    <location>
        <begin position="244"/>
        <end position="253"/>
    </location>
</feature>
<feature type="compositionally biased region" description="Low complexity" evidence="1">
    <location>
        <begin position="841"/>
        <end position="863"/>
    </location>
</feature>
<sequence length="883" mass="92382">MDREMRRDDPAGPSAPPPDLRDLLSRRHRATAPAGFRPHALDQRLLGAGGAIPESLPLSFVLVLAPGGFAIQKPPASTEEMTGPAPSLKDALEAAGTMLHPYDRSSRSLLQAVDAGRMPSGLLDGIPLKYVDGAALCEVRDYRGRSELRLAAACRRYVAVLHPTAATVAADAEELCAQLDVVAPVTGRGYWARLAGVDDVFGARSDARDGSAAVQHPSLPGTPAGGAKRKAAGAAAGSGSGSGEKSRREREADAAARAAAQLCRRLAVEGALLTATSAPLCLDPDPAVAASRRSMTAAYAAPARAAAAATLCWSRRTRPPYRVPAGADEPPIAAAAAREWRKRRRWLAEPAELQPSLGPDSGFEWYERGVGRGDAREWAERAQGAEGAEGAEGADTNSGGGARWACYGDVEESPLADPLRGRTLWGAPEAAAMPPPARPIAAAAARWHVEDQPRADRTDDDDRGGAAGGDAPPRPHVRPGWSCAGTVPAAMIAAAAAEASAMNRRDEEDGGAGAGSTGVTRVPTHPATPAAVVVKTEVESEVDVEREGTYPAAGGPSSPSNLADVLERERVGGEEDPDGYDDRDEPGVDPSLDGGHLRLRADKRAIGWRVVADPGSIAARALESRKRRRDAAAADVNGVAGGTGVQPVRFKKGPGAALDASAAPASLALVDTKQTVLLQHYDPEWAANLDPKVKESIRPLRYVGCAIRDPHEKAPESESAYGVDVKQAAVTDPQTNNGPNGNVDLHFRMDVGPGSVTQALKDAAPASEEEPVIFELPPFTSKDHAGRFVLAFHKQATKEGLVHFRPPGGSMAVPTLGTVGNAIDPSKPPSRPGSAPPQTQPPTQAGSQQQQQQQRVLQQQRSLDQARAQAREMLIHQGGMSNS</sequence>